<sequence length="457" mass="49842">MHTNTTPAQAADRAPVFDLAAERVILGALMAAVAPDKPTGEPTVFDRVAEAIEPETFYNPRHSELYRIIVELHGKGHPIEPVALAGYLADEGELARLAPGTFLTDCYALGLASAGSLNHYVNRVADLAQRRTIEAGGVQLAQAATTPGRSIDDLTALAESLIAKAAPRRRSLELAELGSLINPALDDIEHRAKRKAGIPTGYTDLDRLIGGMQPKQMITVAGATGMGKSITLVDIARHVAIKQRLKVAFFSLEMRTKDIFDRILSAETGVLHTRIRDGLLDDNDWQRVTRQIGPMANAPLYLSDKSPMRVADMARICRKMQRTLGLDLVVIDHMHLVKPSNDRIVELPAVIANVSPDIKREIAMALDVPTLVAAQFNRNPSNRLSKIPELGDLKGSSAIEQDSDVVILAHREDYYDKDSPRCGEADFVVAKCRIGERGIVTVAAQLHLSRFVDMAIN</sequence>
<dbReference type="Gene3D" id="1.10.860.10">
    <property type="entry name" value="DNAb Helicase, Chain A"/>
    <property type="match status" value="1"/>
</dbReference>
<evidence type="ECO:0000256" key="7">
    <source>
        <dbReference type="ARBA" id="ARBA00023125"/>
    </source>
</evidence>
<comment type="caution">
    <text evidence="12">The sequence shown here is derived from an EMBL/GenBank/DDBJ whole genome shotgun (WGS) entry which is preliminary data.</text>
</comment>
<keyword evidence="13" id="KW-1185">Reference proteome</keyword>
<keyword evidence="6" id="KW-0067">ATP-binding</keyword>
<comment type="similarity">
    <text evidence="1">Belongs to the helicase family. DnaB subfamily.</text>
</comment>
<name>A0ABV5CLB0_9ACTN</name>
<evidence type="ECO:0000313" key="12">
    <source>
        <dbReference type="EMBL" id="MFB6392606.1"/>
    </source>
</evidence>
<dbReference type="EC" id="5.6.2.3" evidence="9"/>
<organism evidence="12 13">
    <name type="scientific">Polymorphospora lycopeni</name>
    <dbReference type="NCBI Taxonomy" id="3140240"/>
    <lineage>
        <taxon>Bacteria</taxon>
        <taxon>Bacillati</taxon>
        <taxon>Actinomycetota</taxon>
        <taxon>Actinomycetes</taxon>
        <taxon>Micromonosporales</taxon>
        <taxon>Micromonosporaceae</taxon>
        <taxon>Polymorphospora</taxon>
    </lineage>
</organism>
<dbReference type="EMBL" id="JBCGDC010000011">
    <property type="protein sequence ID" value="MFB6392606.1"/>
    <property type="molecule type" value="Genomic_DNA"/>
</dbReference>
<evidence type="ECO:0000256" key="10">
    <source>
        <dbReference type="ARBA" id="ARBA00048954"/>
    </source>
</evidence>
<protein>
    <recommendedName>
        <fullName evidence="9">DNA 5'-3' helicase</fullName>
        <ecNumber evidence="9">5.6.2.3</ecNumber>
    </recommendedName>
</protein>
<dbReference type="Proteomes" id="UP001582793">
    <property type="component" value="Unassembled WGS sequence"/>
</dbReference>
<dbReference type="InterPro" id="IPR016136">
    <property type="entry name" value="DNA_helicase_N/primase_C"/>
</dbReference>
<dbReference type="RefSeq" id="WP_375733321.1">
    <property type="nucleotide sequence ID" value="NZ_JBCGDC010000011.1"/>
</dbReference>
<evidence type="ECO:0000256" key="3">
    <source>
        <dbReference type="ARBA" id="ARBA00022741"/>
    </source>
</evidence>
<dbReference type="InterPro" id="IPR036185">
    <property type="entry name" value="DNA_heli_DnaB-like_N_sf"/>
</dbReference>
<dbReference type="PROSITE" id="PS51199">
    <property type="entry name" value="SF4_HELICASE"/>
    <property type="match status" value="1"/>
</dbReference>
<dbReference type="Pfam" id="PF03796">
    <property type="entry name" value="DnaB_C"/>
    <property type="match status" value="1"/>
</dbReference>
<accession>A0ABV5CLB0</accession>
<keyword evidence="5" id="KW-0347">Helicase</keyword>
<keyword evidence="7" id="KW-0238">DNA-binding</keyword>
<keyword evidence="3" id="KW-0547">Nucleotide-binding</keyword>
<evidence type="ECO:0000256" key="9">
    <source>
        <dbReference type="ARBA" id="ARBA00044969"/>
    </source>
</evidence>
<dbReference type="Pfam" id="PF00772">
    <property type="entry name" value="DnaB"/>
    <property type="match status" value="1"/>
</dbReference>
<reference evidence="12 13" key="1">
    <citation type="submission" date="2024-04" db="EMBL/GenBank/DDBJ databases">
        <title>Polymorphospora sp. isolated from Baiyangdian Lake in Xiong'an New Area.</title>
        <authorList>
            <person name="Zhang X."/>
            <person name="Liu J."/>
        </authorList>
    </citation>
    <scope>NUCLEOTIDE SEQUENCE [LARGE SCALE GENOMIC DNA]</scope>
    <source>
        <strain evidence="12 13">2-325</strain>
    </source>
</reference>
<dbReference type="InterPro" id="IPR007694">
    <property type="entry name" value="DNA_helicase_DnaB-like_C"/>
</dbReference>
<comment type="catalytic activity">
    <reaction evidence="10">
        <text>ATP + H2O = ADP + phosphate + H(+)</text>
        <dbReference type="Rhea" id="RHEA:13065"/>
        <dbReference type="ChEBI" id="CHEBI:15377"/>
        <dbReference type="ChEBI" id="CHEBI:15378"/>
        <dbReference type="ChEBI" id="CHEBI:30616"/>
        <dbReference type="ChEBI" id="CHEBI:43474"/>
        <dbReference type="ChEBI" id="CHEBI:456216"/>
        <dbReference type="EC" id="5.6.2.3"/>
    </reaction>
</comment>
<evidence type="ECO:0000256" key="4">
    <source>
        <dbReference type="ARBA" id="ARBA00022801"/>
    </source>
</evidence>
<dbReference type="SUPFAM" id="SSF52540">
    <property type="entry name" value="P-loop containing nucleoside triphosphate hydrolases"/>
    <property type="match status" value="1"/>
</dbReference>
<feature type="domain" description="SF4 helicase" evidence="11">
    <location>
        <begin position="191"/>
        <end position="457"/>
    </location>
</feature>
<dbReference type="PANTHER" id="PTHR30153">
    <property type="entry name" value="REPLICATIVE DNA HELICASE DNAB"/>
    <property type="match status" value="1"/>
</dbReference>
<evidence type="ECO:0000256" key="5">
    <source>
        <dbReference type="ARBA" id="ARBA00022806"/>
    </source>
</evidence>
<dbReference type="InterPro" id="IPR007693">
    <property type="entry name" value="DNA_helicase_DnaB-like_N"/>
</dbReference>
<proteinExistence type="inferred from homology"/>
<gene>
    <name evidence="12" type="ORF">AAFH96_05740</name>
</gene>
<evidence type="ECO:0000256" key="2">
    <source>
        <dbReference type="ARBA" id="ARBA00022705"/>
    </source>
</evidence>
<dbReference type="Gene3D" id="3.40.50.300">
    <property type="entry name" value="P-loop containing nucleotide triphosphate hydrolases"/>
    <property type="match status" value="1"/>
</dbReference>
<keyword evidence="8" id="KW-0413">Isomerase</keyword>
<evidence type="ECO:0000259" key="11">
    <source>
        <dbReference type="PROSITE" id="PS51199"/>
    </source>
</evidence>
<evidence type="ECO:0000256" key="8">
    <source>
        <dbReference type="ARBA" id="ARBA00023235"/>
    </source>
</evidence>
<keyword evidence="4" id="KW-0378">Hydrolase</keyword>
<dbReference type="PANTHER" id="PTHR30153:SF2">
    <property type="entry name" value="REPLICATIVE DNA HELICASE"/>
    <property type="match status" value="1"/>
</dbReference>
<evidence type="ECO:0000313" key="13">
    <source>
        <dbReference type="Proteomes" id="UP001582793"/>
    </source>
</evidence>
<dbReference type="InterPro" id="IPR027417">
    <property type="entry name" value="P-loop_NTPase"/>
</dbReference>
<evidence type="ECO:0000256" key="6">
    <source>
        <dbReference type="ARBA" id="ARBA00022840"/>
    </source>
</evidence>
<keyword evidence="2" id="KW-0235">DNA replication</keyword>
<dbReference type="SUPFAM" id="SSF48024">
    <property type="entry name" value="N-terminal domain of DnaB helicase"/>
    <property type="match status" value="1"/>
</dbReference>
<evidence type="ECO:0000256" key="1">
    <source>
        <dbReference type="ARBA" id="ARBA00008428"/>
    </source>
</evidence>